<feature type="domain" description="DUF5071" evidence="1">
    <location>
        <begin position="142"/>
        <end position="253"/>
    </location>
</feature>
<dbReference type="InterPro" id="IPR031837">
    <property type="entry name" value="DUF5071"/>
</dbReference>
<accession>A0A395RP88</accession>
<evidence type="ECO:0000313" key="3">
    <source>
        <dbReference type="Proteomes" id="UP000266234"/>
    </source>
</evidence>
<proteinExistence type="predicted"/>
<evidence type="ECO:0000313" key="2">
    <source>
        <dbReference type="EMBL" id="RGP61662.1"/>
    </source>
</evidence>
<keyword evidence="3" id="KW-1185">Reference proteome</keyword>
<gene>
    <name evidence="2" type="ORF">FLONG3_10448</name>
</gene>
<reference evidence="2 3" key="1">
    <citation type="journal article" date="2018" name="PLoS Pathog.">
        <title>Evolution of structural diversity of trichothecenes, a family of toxins produced by plant pathogenic and entomopathogenic fungi.</title>
        <authorList>
            <person name="Proctor R.H."/>
            <person name="McCormick S.P."/>
            <person name="Kim H.S."/>
            <person name="Cardoza R.E."/>
            <person name="Stanley A.M."/>
            <person name="Lindo L."/>
            <person name="Kelly A."/>
            <person name="Brown D.W."/>
            <person name="Lee T."/>
            <person name="Vaughan M.M."/>
            <person name="Alexander N.J."/>
            <person name="Busman M."/>
            <person name="Gutierrez S."/>
        </authorList>
    </citation>
    <scope>NUCLEOTIDE SEQUENCE [LARGE SCALE GENOMIC DNA]</scope>
    <source>
        <strain evidence="2 3">NRRL 20695</strain>
    </source>
</reference>
<dbReference type="OrthoDB" id="2969215at2759"/>
<dbReference type="Proteomes" id="UP000266234">
    <property type="component" value="Unassembled WGS sequence"/>
</dbReference>
<name>A0A395RP88_9HYPO</name>
<dbReference type="Pfam" id="PF16804">
    <property type="entry name" value="DUF5071"/>
    <property type="match status" value="1"/>
</dbReference>
<organism evidence="2 3">
    <name type="scientific">Fusarium longipes</name>
    <dbReference type="NCBI Taxonomy" id="694270"/>
    <lineage>
        <taxon>Eukaryota</taxon>
        <taxon>Fungi</taxon>
        <taxon>Dikarya</taxon>
        <taxon>Ascomycota</taxon>
        <taxon>Pezizomycotina</taxon>
        <taxon>Sordariomycetes</taxon>
        <taxon>Hypocreomycetidae</taxon>
        <taxon>Hypocreales</taxon>
        <taxon>Nectriaceae</taxon>
        <taxon>Fusarium</taxon>
    </lineage>
</organism>
<dbReference type="AlphaFoldDB" id="A0A395RP88"/>
<comment type="caution">
    <text evidence="2">The sequence shown here is derived from an EMBL/GenBank/DDBJ whole genome shotgun (WGS) entry which is preliminary data.</text>
</comment>
<evidence type="ECO:0000259" key="1">
    <source>
        <dbReference type="Pfam" id="PF16804"/>
    </source>
</evidence>
<dbReference type="Gene3D" id="1.25.40.750">
    <property type="entry name" value="Domain of unknown function DUF5071"/>
    <property type="match status" value="1"/>
</dbReference>
<sequence>MNENKELAILEGEAFAARIPQILKSTHITDFDEASDQDNKALNHIRLRAIYPEVIKVLSSILTSPIDDEDFDSLEMHQLVLYSIISKLSVEWLQHYQTAIKALMEFDISSYKSRSSHYSQTMHLINNAKLLDRFIQNPDDIWVPENKFDYIAYRTLWERVNTAEEMRPYMHGLFNWQVDPCHPPFKPCREQLSRFPEVSAAVAAEVMGMVANDTEHQHYLIDFVSECVPVGEAWLPMRAPVQKMVRKLESKSKETLARDGEDDYLDEARAWLIVLDKWETGNGFVSSFHNV</sequence>
<dbReference type="EMBL" id="PXOG01000306">
    <property type="protein sequence ID" value="RGP61662.1"/>
    <property type="molecule type" value="Genomic_DNA"/>
</dbReference>
<protein>
    <recommendedName>
        <fullName evidence="1">DUF5071 domain-containing protein</fullName>
    </recommendedName>
</protein>
<dbReference type="InterPro" id="IPR038692">
    <property type="entry name" value="Cthe_2751_sf"/>
</dbReference>